<proteinExistence type="inferred from homology"/>
<feature type="binding site" evidence="17">
    <location>
        <position position="453"/>
    </location>
    <ligand>
        <name>AMP</name>
        <dbReference type="ChEBI" id="CHEBI:456215"/>
    </ligand>
</feature>
<keyword evidence="6 17" id="KW-0547">Nucleotide-binding</keyword>
<evidence type="ECO:0000256" key="13">
    <source>
        <dbReference type="ARBA" id="ARBA00023268"/>
    </source>
</evidence>
<dbReference type="GO" id="GO:0005524">
    <property type="term" value="F:ATP binding"/>
    <property type="evidence" value="ECO:0007669"/>
    <property type="project" value="UniProtKB-UniRule"/>
</dbReference>
<keyword evidence="8 17" id="KW-0521">NADP</keyword>
<evidence type="ECO:0000259" key="21">
    <source>
        <dbReference type="PROSITE" id="PS51385"/>
    </source>
</evidence>
<dbReference type="GO" id="GO:0046496">
    <property type="term" value="P:nicotinamide nucleotide metabolic process"/>
    <property type="evidence" value="ECO:0007669"/>
    <property type="project" value="UniProtKB-UniRule"/>
</dbReference>
<dbReference type="EMBL" id="CXWC01000004">
    <property type="protein sequence ID" value="CTQ68813.1"/>
    <property type="molecule type" value="Genomic_DNA"/>
</dbReference>
<evidence type="ECO:0000256" key="14">
    <source>
        <dbReference type="ARBA" id="ARBA00025153"/>
    </source>
</evidence>
<dbReference type="HAMAP" id="MF_01966">
    <property type="entry name" value="NADHX_epimerase"/>
    <property type="match status" value="1"/>
</dbReference>
<dbReference type="NCBIfam" id="TIGR00197">
    <property type="entry name" value="yjeF_nterm"/>
    <property type="match status" value="1"/>
</dbReference>
<comment type="catalytic activity">
    <reaction evidence="15 17 19">
        <text>(6S)-NADHX + ADP = AMP + phosphate + NADH + H(+)</text>
        <dbReference type="Rhea" id="RHEA:32223"/>
        <dbReference type="ChEBI" id="CHEBI:15378"/>
        <dbReference type="ChEBI" id="CHEBI:43474"/>
        <dbReference type="ChEBI" id="CHEBI:57945"/>
        <dbReference type="ChEBI" id="CHEBI:64074"/>
        <dbReference type="ChEBI" id="CHEBI:456215"/>
        <dbReference type="ChEBI" id="CHEBI:456216"/>
        <dbReference type="EC" id="4.2.1.136"/>
    </reaction>
</comment>
<evidence type="ECO:0000256" key="19">
    <source>
        <dbReference type="PIRNR" id="PIRNR017184"/>
    </source>
</evidence>
<dbReference type="InterPro" id="IPR000631">
    <property type="entry name" value="CARKD"/>
</dbReference>
<gene>
    <name evidence="22" type="primary">nnr</name>
    <name evidence="17" type="synonym">nnrD</name>
    <name evidence="18" type="synonym">nnrE</name>
    <name evidence="22" type="ORF">LA5096_01917</name>
</gene>
<comment type="cofactor">
    <cofactor evidence="17">
        <name>Mg(2+)</name>
        <dbReference type="ChEBI" id="CHEBI:18420"/>
    </cofactor>
</comment>
<keyword evidence="9 18" id="KW-0630">Potassium</keyword>
<dbReference type="InterPro" id="IPR030677">
    <property type="entry name" value="Nnr"/>
</dbReference>
<dbReference type="Gene3D" id="3.40.1190.20">
    <property type="match status" value="1"/>
</dbReference>
<dbReference type="STRING" id="311410.LA5095_05648"/>
<keyword evidence="5 18" id="KW-0479">Metal-binding</keyword>
<evidence type="ECO:0000256" key="12">
    <source>
        <dbReference type="ARBA" id="ARBA00023239"/>
    </source>
</evidence>
<feature type="domain" description="YjeF C-terminal" evidence="20">
    <location>
        <begin position="239"/>
        <end position="508"/>
    </location>
</feature>
<feature type="binding site" evidence="17">
    <location>
        <position position="391"/>
    </location>
    <ligand>
        <name>(6S)-NADPHX</name>
        <dbReference type="ChEBI" id="CHEBI:64076"/>
    </ligand>
</feature>
<sequence length="517" mass="52812">MTFETGNSEAALLTPEEMGRADKLTIESGVPGIVLMERAGQAVARAVGERVATGDKVLFLCGPGNNGGDGFIAARCLAAAGYAVRIFVLKDPAELKGDALEAFERLGPVASNQCGKAIEGDDIADDFISSLGSSDLVIDALFGAGLDRPLAGTVLKLVELVNQSGVPVLAVDLPSGVSGASGLILGGAIKSCATVTFFRAKPGHLLLPGRELCGETKVADIGILAQTLEEISPDTFRNSPELWLGSWPRPETSAHKYSRGHAVVFGGPMSSTGAARLSAGAALRAGAGLVTLASPPDAMMVNACHLTAVMLRKVSDTGSITGFLTDERLNALLIGPGFGVGATTRTVVEALLAANRAIVLDADALTSFSEDPDALFGMIRSSPGPVLLTPHEGEFSKLFPDIAGDKLQRARLAAERSGAILVLKGPDSVIAAPDGRAAINRNAPPWLATAGSGDVLAGIAVGLLAQGVPGFEAGCQAVWLHGEAGLESGPGLTAEDLAPALKSVIRGVVDKSSVGHR</sequence>
<keyword evidence="11 18" id="KW-0413">Isomerase</keyword>
<evidence type="ECO:0000256" key="5">
    <source>
        <dbReference type="ARBA" id="ARBA00022723"/>
    </source>
</evidence>
<dbReference type="InterPro" id="IPR036652">
    <property type="entry name" value="YjeF_N_dom_sf"/>
</dbReference>
<keyword evidence="12 17" id="KW-0456">Lyase</keyword>
<evidence type="ECO:0000256" key="4">
    <source>
        <dbReference type="ARBA" id="ARBA00009524"/>
    </source>
</evidence>
<dbReference type="NCBIfam" id="TIGR00196">
    <property type="entry name" value="yjeF_cterm"/>
    <property type="match status" value="1"/>
</dbReference>
<protein>
    <recommendedName>
        <fullName evidence="19">Bifunctional NAD(P)H-hydrate repair enzyme</fullName>
    </recommendedName>
    <alternativeName>
        <fullName evidence="19">Nicotinamide nucleotide repair protein</fullName>
    </alternativeName>
    <domain>
        <recommendedName>
            <fullName evidence="19">ADP-dependent (S)-NAD(P)H-hydrate dehydratase</fullName>
            <ecNumber evidence="19">4.2.1.136</ecNumber>
        </recommendedName>
        <alternativeName>
            <fullName evidence="19">ADP-dependent NAD(P)HX dehydratase</fullName>
        </alternativeName>
    </domain>
    <domain>
        <recommendedName>
            <fullName evidence="19">NAD(P)H-hydrate epimerase</fullName>
            <ecNumber evidence="19">5.1.99.6</ecNumber>
        </recommendedName>
    </domain>
</protein>
<dbReference type="GeneID" id="97669318"/>
<dbReference type="GO" id="GO:0110051">
    <property type="term" value="P:metabolite repair"/>
    <property type="evidence" value="ECO:0007669"/>
    <property type="project" value="TreeGrafter"/>
</dbReference>
<feature type="domain" description="YjeF N-terminal" evidence="21">
    <location>
        <begin position="18"/>
        <end position="229"/>
    </location>
</feature>
<comment type="similarity">
    <text evidence="3 19">In the N-terminal section; belongs to the NnrE/AIBP family.</text>
</comment>
<comment type="caution">
    <text evidence="18">Lacks conserved residue(s) required for the propagation of feature annotation.</text>
</comment>
<keyword evidence="13" id="KW-0511">Multifunctional enzyme</keyword>
<feature type="binding site" evidence="18">
    <location>
        <begin position="65"/>
        <end position="69"/>
    </location>
    <ligand>
        <name>(6S)-NADPHX</name>
        <dbReference type="ChEBI" id="CHEBI:64076"/>
    </ligand>
</feature>
<dbReference type="RefSeq" id="WP_055121151.1">
    <property type="nucleotide sequence ID" value="NZ_CXWC01000004.1"/>
</dbReference>
<evidence type="ECO:0000256" key="8">
    <source>
        <dbReference type="ARBA" id="ARBA00022857"/>
    </source>
</evidence>
<feature type="binding site" evidence="17">
    <location>
        <begin position="424"/>
        <end position="428"/>
    </location>
    <ligand>
        <name>AMP</name>
        <dbReference type="ChEBI" id="CHEBI:456215"/>
    </ligand>
</feature>
<dbReference type="PANTHER" id="PTHR12592">
    <property type="entry name" value="ATP-DEPENDENT (S)-NAD(P)H-HYDRATE DEHYDRATASE FAMILY MEMBER"/>
    <property type="match status" value="1"/>
</dbReference>
<comment type="function">
    <text evidence="17">Catalyzes the dehydration of the S-form of NAD(P)HX at the expense of ADP, which is converted to AMP. Together with NAD(P)HX epimerase, which catalyzes the epimerization of the S- and R-forms, the enzyme allows the repair of both epimers of NAD(P)HX, a damaged form of NAD(P)H that is a result of enzymatic or heat-dependent hydration.</text>
</comment>
<dbReference type="PIRSF" id="PIRSF017184">
    <property type="entry name" value="Nnr"/>
    <property type="match status" value="1"/>
</dbReference>
<evidence type="ECO:0000256" key="7">
    <source>
        <dbReference type="ARBA" id="ARBA00022840"/>
    </source>
</evidence>
<dbReference type="Proteomes" id="UP000049983">
    <property type="component" value="Unassembled WGS sequence"/>
</dbReference>
<evidence type="ECO:0000256" key="9">
    <source>
        <dbReference type="ARBA" id="ARBA00022958"/>
    </source>
</evidence>
<feature type="binding site" evidence="18">
    <location>
        <position position="66"/>
    </location>
    <ligand>
        <name>K(+)</name>
        <dbReference type="ChEBI" id="CHEBI:29103"/>
    </ligand>
</feature>
<evidence type="ECO:0000256" key="6">
    <source>
        <dbReference type="ARBA" id="ARBA00022741"/>
    </source>
</evidence>
<dbReference type="GO" id="GO:0052855">
    <property type="term" value="F:ADP-dependent NAD(P)H-hydrate dehydratase activity"/>
    <property type="evidence" value="ECO:0007669"/>
    <property type="project" value="UniProtKB-UniRule"/>
</dbReference>
<dbReference type="HAMAP" id="MF_01965">
    <property type="entry name" value="NADHX_dehydratase"/>
    <property type="match status" value="1"/>
</dbReference>
<keyword evidence="10 17" id="KW-0520">NAD</keyword>
<dbReference type="SUPFAM" id="SSF53613">
    <property type="entry name" value="Ribokinase-like"/>
    <property type="match status" value="1"/>
</dbReference>
<evidence type="ECO:0000256" key="16">
    <source>
        <dbReference type="ARBA" id="ARBA00049209"/>
    </source>
</evidence>
<comment type="catalytic activity">
    <reaction evidence="2 18 19">
        <text>(6R)-NADPHX = (6S)-NADPHX</text>
        <dbReference type="Rhea" id="RHEA:32227"/>
        <dbReference type="ChEBI" id="CHEBI:64076"/>
        <dbReference type="ChEBI" id="CHEBI:64077"/>
        <dbReference type="EC" id="5.1.99.6"/>
    </reaction>
</comment>
<evidence type="ECO:0000256" key="10">
    <source>
        <dbReference type="ARBA" id="ARBA00023027"/>
    </source>
</evidence>
<feature type="binding site" evidence="17">
    <location>
        <position position="274"/>
    </location>
    <ligand>
        <name>(6S)-NADPHX</name>
        <dbReference type="ChEBI" id="CHEBI:64076"/>
    </ligand>
</feature>
<dbReference type="PROSITE" id="PS51383">
    <property type="entry name" value="YJEF_C_3"/>
    <property type="match status" value="1"/>
</dbReference>
<comment type="catalytic activity">
    <reaction evidence="1 18 19">
        <text>(6R)-NADHX = (6S)-NADHX</text>
        <dbReference type="Rhea" id="RHEA:32215"/>
        <dbReference type="ChEBI" id="CHEBI:64074"/>
        <dbReference type="ChEBI" id="CHEBI:64075"/>
        <dbReference type="EC" id="5.1.99.6"/>
    </reaction>
</comment>
<evidence type="ECO:0000256" key="1">
    <source>
        <dbReference type="ARBA" id="ARBA00000013"/>
    </source>
</evidence>
<dbReference type="EC" id="4.2.1.136" evidence="19"/>
<feature type="binding site" evidence="17">
    <location>
        <position position="337"/>
    </location>
    <ligand>
        <name>(6S)-NADPHX</name>
        <dbReference type="ChEBI" id="CHEBI:64076"/>
    </ligand>
</feature>
<accession>A0A0M7A517</accession>
<evidence type="ECO:0000259" key="20">
    <source>
        <dbReference type="PROSITE" id="PS51383"/>
    </source>
</evidence>
<comment type="subunit">
    <text evidence="17">Homotetramer.</text>
</comment>
<dbReference type="GO" id="GO:0046872">
    <property type="term" value="F:metal ion binding"/>
    <property type="evidence" value="ECO:0007669"/>
    <property type="project" value="UniProtKB-UniRule"/>
</dbReference>
<dbReference type="Pfam" id="PF01256">
    <property type="entry name" value="Carb_kinase"/>
    <property type="match status" value="1"/>
</dbReference>
<dbReference type="AlphaFoldDB" id="A0A0M7A517"/>
<comment type="similarity">
    <text evidence="17">Belongs to the NnrD/CARKD family.</text>
</comment>
<evidence type="ECO:0000256" key="18">
    <source>
        <dbReference type="HAMAP-Rule" id="MF_01966"/>
    </source>
</evidence>
<dbReference type="EC" id="5.1.99.6" evidence="19"/>
<dbReference type="GO" id="GO:0052856">
    <property type="term" value="F:NAD(P)HX epimerase activity"/>
    <property type="evidence" value="ECO:0007669"/>
    <property type="project" value="UniProtKB-UniRule"/>
</dbReference>
<evidence type="ECO:0000256" key="2">
    <source>
        <dbReference type="ARBA" id="ARBA00000909"/>
    </source>
</evidence>
<feature type="binding site" evidence="18">
    <location>
        <position position="139"/>
    </location>
    <ligand>
        <name>K(+)</name>
        <dbReference type="ChEBI" id="CHEBI:29103"/>
    </ligand>
</feature>
<feature type="binding site" evidence="18">
    <location>
        <begin position="143"/>
        <end position="149"/>
    </location>
    <ligand>
        <name>(6S)-NADPHX</name>
        <dbReference type="ChEBI" id="CHEBI:64076"/>
    </ligand>
</feature>
<dbReference type="SUPFAM" id="SSF64153">
    <property type="entry name" value="YjeF N-terminal domain-like"/>
    <property type="match status" value="1"/>
</dbReference>
<name>A0A0M7A517_9HYPH</name>
<feature type="binding site" evidence="18">
    <location>
        <position position="172"/>
    </location>
    <ligand>
        <name>(6S)-NADPHX</name>
        <dbReference type="ChEBI" id="CHEBI:64076"/>
    </ligand>
</feature>
<dbReference type="Gene3D" id="3.40.50.10260">
    <property type="entry name" value="YjeF N-terminal domain"/>
    <property type="match status" value="1"/>
</dbReference>
<evidence type="ECO:0000256" key="17">
    <source>
        <dbReference type="HAMAP-Rule" id="MF_01965"/>
    </source>
</evidence>
<evidence type="ECO:0000313" key="23">
    <source>
        <dbReference type="Proteomes" id="UP000049983"/>
    </source>
</evidence>
<evidence type="ECO:0000256" key="15">
    <source>
        <dbReference type="ARBA" id="ARBA00048238"/>
    </source>
</evidence>
<feature type="binding site" evidence="18">
    <location>
        <position position="175"/>
    </location>
    <ligand>
        <name>K(+)</name>
        <dbReference type="ChEBI" id="CHEBI:29103"/>
    </ligand>
</feature>
<feature type="binding site" evidence="17">
    <location>
        <position position="454"/>
    </location>
    <ligand>
        <name>(6S)-NADPHX</name>
        <dbReference type="ChEBI" id="CHEBI:64076"/>
    </ligand>
</feature>
<comment type="cofactor">
    <cofactor evidence="18 19">
        <name>K(+)</name>
        <dbReference type="ChEBI" id="CHEBI:29103"/>
    </cofactor>
    <text evidence="18 19">Binds 1 potassium ion per subunit.</text>
</comment>
<dbReference type="PROSITE" id="PS51385">
    <property type="entry name" value="YJEF_N"/>
    <property type="match status" value="1"/>
</dbReference>
<dbReference type="CDD" id="cd01171">
    <property type="entry name" value="YXKO-related"/>
    <property type="match status" value="1"/>
</dbReference>
<comment type="similarity">
    <text evidence="18">Belongs to the NnrE/AIBP family.</text>
</comment>
<comment type="similarity">
    <text evidence="4 19">In the C-terminal section; belongs to the NnrD/CARKD family.</text>
</comment>
<keyword evidence="23" id="KW-1185">Reference proteome</keyword>
<comment type="function">
    <text evidence="14 19">Bifunctional enzyme that catalyzes the epimerization of the S- and R-forms of NAD(P)HX and the dehydration of the S-form of NAD(P)HX at the expense of ADP, which is converted to AMP. This allows the repair of both epimers of NAD(P)HX, a damaged form of NAD(P)H that is a result of enzymatic or heat-dependent hydration.</text>
</comment>
<reference evidence="23" key="1">
    <citation type="submission" date="2015-07" db="EMBL/GenBank/DDBJ databases">
        <authorList>
            <person name="Rodrigo-Torres Lidia"/>
            <person name="Arahal R.David."/>
        </authorList>
    </citation>
    <scope>NUCLEOTIDE SEQUENCE [LARGE SCALE GENOMIC DNA]</scope>
    <source>
        <strain evidence="23">CECT 5096</strain>
    </source>
</reference>
<dbReference type="PANTHER" id="PTHR12592:SF0">
    <property type="entry name" value="ATP-DEPENDENT (S)-NAD(P)H-HYDRATE DEHYDRATASE"/>
    <property type="match status" value="1"/>
</dbReference>
<evidence type="ECO:0000313" key="22">
    <source>
        <dbReference type="EMBL" id="CTQ68813.1"/>
    </source>
</evidence>
<comment type="catalytic activity">
    <reaction evidence="16 17 19">
        <text>(6S)-NADPHX + ADP = AMP + phosphate + NADPH + H(+)</text>
        <dbReference type="Rhea" id="RHEA:32235"/>
        <dbReference type="ChEBI" id="CHEBI:15378"/>
        <dbReference type="ChEBI" id="CHEBI:43474"/>
        <dbReference type="ChEBI" id="CHEBI:57783"/>
        <dbReference type="ChEBI" id="CHEBI:64076"/>
        <dbReference type="ChEBI" id="CHEBI:456215"/>
        <dbReference type="ChEBI" id="CHEBI:456216"/>
        <dbReference type="EC" id="4.2.1.136"/>
    </reaction>
</comment>
<evidence type="ECO:0000256" key="3">
    <source>
        <dbReference type="ARBA" id="ARBA00006001"/>
    </source>
</evidence>
<dbReference type="Pfam" id="PF03853">
    <property type="entry name" value="YjeF_N"/>
    <property type="match status" value="1"/>
</dbReference>
<comment type="function">
    <text evidence="18">Catalyzes the epimerization of the S- and R-forms of NAD(P)HX, a damaged form of NAD(P)H that is a result of enzymatic or heat-dependent hydration. This is a prerequisite for the S-specific NAD(P)H-hydrate dehydratase to allow the repair of both epimers of NAD(P)HX.</text>
</comment>
<organism evidence="22 23">
    <name type="scientific">Roseibium album</name>
    <dbReference type="NCBI Taxonomy" id="311410"/>
    <lineage>
        <taxon>Bacteria</taxon>
        <taxon>Pseudomonadati</taxon>
        <taxon>Pseudomonadota</taxon>
        <taxon>Alphaproteobacteria</taxon>
        <taxon>Hyphomicrobiales</taxon>
        <taxon>Stappiaceae</taxon>
        <taxon>Roseibium</taxon>
    </lineage>
</organism>
<keyword evidence="7 17" id="KW-0067">ATP-binding</keyword>
<dbReference type="InterPro" id="IPR004443">
    <property type="entry name" value="YjeF_N_dom"/>
</dbReference>
<dbReference type="InterPro" id="IPR029056">
    <property type="entry name" value="Ribokinase-like"/>
</dbReference>
<evidence type="ECO:0000256" key="11">
    <source>
        <dbReference type="ARBA" id="ARBA00023235"/>
    </source>
</evidence>